<comment type="caution">
    <text evidence="1">The sequence shown here is derived from an EMBL/GenBank/DDBJ whole genome shotgun (WGS) entry which is preliminary data.</text>
</comment>
<dbReference type="CDD" id="cd00090">
    <property type="entry name" value="HTH_ARSR"/>
    <property type="match status" value="1"/>
</dbReference>
<protein>
    <submittedName>
        <fullName evidence="1">Helix-turn-helix domain-containing protein</fullName>
    </submittedName>
</protein>
<name>A0ABU8DYI9_9ACTN</name>
<gene>
    <name evidence="1" type="ORF">TEK04_18715</name>
</gene>
<organism evidence="1 2">
    <name type="scientific">Klenkia sesuvii</name>
    <dbReference type="NCBI Taxonomy" id="3103137"/>
    <lineage>
        <taxon>Bacteria</taxon>
        <taxon>Bacillati</taxon>
        <taxon>Actinomycetota</taxon>
        <taxon>Actinomycetes</taxon>
        <taxon>Geodermatophilales</taxon>
        <taxon>Geodermatophilaceae</taxon>
        <taxon>Klenkia</taxon>
    </lineage>
</organism>
<dbReference type="RefSeq" id="WP_336405873.1">
    <property type="nucleotide sequence ID" value="NZ_JBAPLU010000025.1"/>
</dbReference>
<evidence type="ECO:0000313" key="2">
    <source>
        <dbReference type="Proteomes" id="UP001361570"/>
    </source>
</evidence>
<dbReference type="Pfam" id="PF12840">
    <property type="entry name" value="HTH_20"/>
    <property type="match status" value="1"/>
</dbReference>
<dbReference type="InterPro" id="IPR036390">
    <property type="entry name" value="WH_DNA-bd_sf"/>
</dbReference>
<reference evidence="1 2" key="1">
    <citation type="submission" date="2024-03" db="EMBL/GenBank/DDBJ databases">
        <title>Draft genome sequence of Klenkia sp. LSe6-5.</title>
        <authorList>
            <person name="Duangmal K."/>
            <person name="Chantavorakit T."/>
        </authorList>
    </citation>
    <scope>NUCLEOTIDE SEQUENCE [LARGE SCALE GENOMIC DNA]</scope>
    <source>
        <strain evidence="1 2">LSe6-5</strain>
    </source>
</reference>
<dbReference type="Gene3D" id="1.10.10.10">
    <property type="entry name" value="Winged helix-like DNA-binding domain superfamily/Winged helix DNA-binding domain"/>
    <property type="match status" value="1"/>
</dbReference>
<dbReference type="EMBL" id="JBAPLU010000025">
    <property type="protein sequence ID" value="MEI4273758.1"/>
    <property type="molecule type" value="Genomic_DNA"/>
</dbReference>
<dbReference type="InterPro" id="IPR011991">
    <property type="entry name" value="ArsR-like_HTH"/>
</dbReference>
<keyword evidence="2" id="KW-1185">Reference proteome</keyword>
<evidence type="ECO:0000313" key="1">
    <source>
        <dbReference type="EMBL" id="MEI4273758.1"/>
    </source>
</evidence>
<dbReference type="InterPro" id="IPR036388">
    <property type="entry name" value="WH-like_DNA-bd_sf"/>
</dbReference>
<dbReference type="Proteomes" id="UP001361570">
    <property type="component" value="Unassembled WGS sequence"/>
</dbReference>
<proteinExistence type="predicted"/>
<dbReference type="SUPFAM" id="SSF46785">
    <property type="entry name" value="Winged helix' DNA-binding domain"/>
    <property type="match status" value="1"/>
</dbReference>
<sequence>MDGKAEVLELDDAAQLAVIASPVRFIAFEELFATQAPMTATQLARRTRVSPSSMSYHLRELQRVGLVRRAAAGEDGRERLWEAPALRYDIRLSAVDDPAGRLALVDAYLSPLRARIAATLERRAREGSDGDGEHALGMGRLSLTREEMVALQAEVAAVWHRYEEIGWSREPAAGDLVTAHYVWSLLSDDQQS</sequence>
<accession>A0ABU8DYI9</accession>